<dbReference type="EMBL" id="CM034399">
    <property type="protein sequence ID" value="KAJ0176778.1"/>
    <property type="molecule type" value="Genomic_DNA"/>
</dbReference>
<dbReference type="Proteomes" id="UP000824533">
    <property type="component" value="Linkage Group LG13"/>
</dbReference>
<protein>
    <submittedName>
        <fullName evidence="1">Uncharacterized protein</fullName>
    </submittedName>
</protein>
<keyword evidence="2" id="KW-1185">Reference proteome</keyword>
<gene>
    <name evidence="1" type="ORF">K1T71_007957</name>
</gene>
<reference evidence="1 2" key="1">
    <citation type="journal article" date="2021" name="Front. Genet.">
        <title>Chromosome-Level Genome Assembly Reveals Significant Gene Expansion in the Toll and IMD Signaling Pathways of Dendrolimus kikuchii.</title>
        <authorList>
            <person name="Zhou J."/>
            <person name="Wu P."/>
            <person name="Xiong Z."/>
            <person name="Liu N."/>
            <person name="Zhao N."/>
            <person name="Ji M."/>
            <person name="Qiu Y."/>
            <person name="Yang B."/>
        </authorList>
    </citation>
    <scope>NUCLEOTIDE SEQUENCE [LARGE SCALE GENOMIC DNA]</scope>
    <source>
        <strain evidence="1">Ann1</strain>
    </source>
</reference>
<sequence>MDRFVTREPRANTDYPQGNQIIAYTPTAGSSRVVPPENMYCPGNYGAEFPNIQRMISSSYAPISHVINTPTSYPQTNPGSNLLQGPTMSGIDHRYLAGYSDNSAQYIITGQQMNGIPDNVQPSPGFGADYQNRNVIGPDRNRSQTFTPKLIIHDARKQQETRKCKETNVANASNRSEIEDLKPRTNGSNRKRKDDVEVTKNEIQNQIVTRGDKLKALFKTGPRVFSGPVEKVLKWHKFLQDIGILILYEVVAKCVSIRPGESRAKNLVVRDDNGPAMQVVYYEIDFLLPDIIPPCTVRVIGRMLAGSSRLQAFNVRLASGEDVMMLPRRAAIAEHHVSKLHKEYGNHP</sequence>
<comment type="caution">
    <text evidence="1">The sequence shown here is derived from an EMBL/GenBank/DDBJ whole genome shotgun (WGS) entry which is preliminary data.</text>
</comment>
<evidence type="ECO:0000313" key="1">
    <source>
        <dbReference type="EMBL" id="KAJ0176778.1"/>
    </source>
</evidence>
<proteinExistence type="predicted"/>
<evidence type="ECO:0000313" key="2">
    <source>
        <dbReference type="Proteomes" id="UP000824533"/>
    </source>
</evidence>
<organism evidence="1 2">
    <name type="scientific">Dendrolimus kikuchii</name>
    <dbReference type="NCBI Taxonomy" id="765133"/>
    <lineage>
        <taxon>Eukaryota</taxon>
        <taxon>Metazoa</taxon>
        <taxon>Ecdysozoa</taxon>
        <taxon>Arthropoda</taxon>
        <taxon>Hexapoda</taxon>
        <taxon>Insecta</taxon>
        <taxon>Pterygota</taxon>
        <taxon>Neoptera</taxon>
        <taxon>Endopterygota</taxon>
        <taxon>Lepidoptera</taxon>
        <taxon>Glossata</taxon>
        <taxon>Ditrysia</taxon>
        <taxon>Bombycoidea</taxon>
        <taxon>Lasiocampidae</taxon>
        <taxon>Dendrolimus</taxon>
    </lineage>
</organism>
<name>A0ACC1CYQ4_9NEOP</name>
<accession>A0ACC1CYQ4</accession>